<evidence type="ECO:0000313" key="8">
    <source>
        <dbReference type="Proteomes" id="UP001499987"/>
    </source>
</evidence>
<dbReference type="RefSeq" id="WP_344625924.1">
    <property type="nucleotide sequence ID" value="NZ_BAAALD010000054.1"/>
</dbReference>
<evidence type="ECO:0000313" key="7">
    <source>
        <dbReference type="EMBL" id="GAA1101380.1"/>
    </source>
</evidence>
<feature type="domain" description="ABC transporter" evidence="6">
    <location>
        <begin position="2"/>
        <end position="227"/>
    </location>
</feature>
<dbReference type="PROSITE" id="PS00211">
    <property type="entry name" value="ABC_TRANSPORTER_1"/>
    <property type="match status" value="1"/>
</dbReference>
<gene>
    <name evidence="7" type="ORF">GCM10009663_50100</name>
</gene>
<evidence type="ECO:0000256" key="2">
    <source>
        <dbReference type="ARBA" id="ARBA00022448"/>
    </source>
</evidence>
<feature type="region of interest" description="Disordered" evidence="5">
    <location>
        <begin position="295"/>
        <end position="343"/>
    </location>
</feature>
<organism evidence="7 8">
    <name type="scientific">Kitasatospora arboriphila</name>
    <dbReference type="NCBI Taxonomy" id="258052"/>
    <lineage>
        <taxon>Bacteria</taxon>
        <taxon>Bacillati</taxon>
        <taxon>Actinomycetota</taxon>
        <taxon>Actinomycetes</taxon>
        <taxon>Kitasatosporales</taxon>
        <taxon>Streptomycetaceae</taxon>
        <taxon>Kitasatospora</taxon>
    </lineage>
</organism>
<dbReference type="PROSITE" id="PS50893">
    <property type="entry name" value="ABC_TRANSPORTER_2"/>
    <property type="match status" value="1"/>
</dbReference>
<protein>
    <submittedName>
        <fullName evidence="7">ABC transporter ATP-binding protein</fullName>
    </submittedName>
</protein>
<keyword evidence="2" id="KW-0813">Transport</keyword>
<dbReference type="PANTHER" id="PTHR43335:SF4">
    <property type="entry name" value="ABC TRANSPORTER, ATP-BINDING PROTEIN"/>
    <property type="match status" value="1"/>
</dbReference>
<dbReference type="Gene3D" id="3.40.50.300">
    <property type="entry name" value="P-loop containing nucleotide triphosphate hydrolases"/>
    <property type="match status" value="1"/>
</dbReference>
<dbReference type="InterPro" id="IPR003593">
    <property type="entry name" value="AAA+_ATPase"/>
</dbReference>
<comment type="similarity">
    <text evidence="1">Belongs to the ABC transporter superfamily.</text>
</comment>
<reference evidence="8" key="1">
    <citation type="journal article" date="2019" name="Int. J. Syst. Evol. Microbiol.">
        <title>The Global Catalogue of Microorganisms (GCM) 10K type strain sequencing project: providing services to taxonomists for standard genome sequencing and annotation.</title>
        <authorList>
            <consortium name="The Broad Institute Genomics Platform"/>
            <consortium name="The Broad Institute Genome Sequencing Center for Infectious Disease"/>
            <person name="Wu L."/>
            <person name="Ma J."/>
        </authorList>
    </citation>
    <scope>NUCLEOTIDE SEQUENCE [LARGE SCALE GENOMIC DNA]</scope>
    <source>
        <strain evidence="8">JCM 13002</strain>
    </source>
</reference>
<evidence type="ECO:0000256" key="1">
    <source>
        <dbReference type="ARBA" id="ARBA00005417"/>
    </source>
</evidence>
<evidence type="ECO:0000256" key="5">
    <source>
        <dbReference type="SAM" id="MobiDB-lite"/>
    </source>
</evidence>
<accession>A0ABP4EEM9</accession>
<name>A0ABP4EEM9_9ACTN</name>
<dbReference type="SUPFAM" id="SSF52540">
    <property type="entry name" value="P-loop containing nucleoside triphosphate hydrolases"/>
    <property type="match status" value="1"/>
</dbReference>
<dbReference type="InterPro" id="IPR017871">
    <property type="entry name" value="ABC_transporter-like_CS"/>
</dbReference>
<evidence type="ECO:0000259" key="6">
    <source>
        <dbReference type="PROSITE" id="PS50893"/>
    </source>
</evidence>
<keyword evidence="3" id="KW-0547">Nucleotide-binding</keyword>
<evidence type="ECO:0000256" key="4">
    <source>
        <dbReference type="ARBA" id="ARBA00022840"/>
    </source>
</evidence>
<dbReference type="EMBL" id="BAAALD010000054">
    <property type="protein sequence ID" value="GAA1101380.1"/>
    <property type="molecule type" value="Genomic_DNA"/>
</dbReference>
<dbReference type="InterPro" id="IPR003439">
    <property type="entry name" value="ABC_transporter-like_ATP-bd"/>
</dbReference>
<keyword evidence="4 7" id="KW-0067">ATP-binding</keyword>
<evidence type="ECO:0000256" key="3">
    <source>
        <dbReference type="ARBA" id="ARBA00022741"/>
    </source>
</evidence>
<comment type="caution">
    <text evidence="7">The sequence shown here is derived from an EMBL/GenBank/DDBJ whole genome shotgun (WGS) entry which is preliminary data.</text>
</comment>
<sequence>MIELHQLTKRYGDTLAVDGLSFAVPRGVVTGFLGPNGAGKSTTMRMILDLDRPTAGRVTLDGRRYGQLAEPLSYIGALLEAKAVHPGRTARDHLLWMAQSNRIPARRVDEVLELVGLSAVARKRARGFSLGMSQRLGIASALLGDPEILMFDEPVNGLDPEGIVWIRTLMKGLAAEGRTVFVSSHLMSEMALTADHLVVIGRGRLLADLPMADFIKQNSRSSVRVRTPQPELLLDALHRAGLHADPGPDGSLEVPDGDLAFLGELAADHRITLHELSPQQASLEEAFMQMTSDSVEYQAGSPRPVGPAGPGGAAVDGSPAAPSAPPAPAWGSDWQARGKQKEN</sequence>
<proteinExistence type="inferred from homology"/>
<dbReference type="GO" id="GO:0005524">
    <property type="term" value="F:ATP binding"/>
    <property type="evidence" value="ECO:0007669"/>
    <property type="project" value="UniProtKB-KW"/>
</dbReference>
<dbReference type="Pfam" id="PF00005">
    <property type="entry name" value="ABC_tran"/>
    <property type="match status" value="1"/>
</dbReference>
<dbReference type="Proteomes" id="UP001499987">
    <property type="component" value="Unassembled WGS sequence"/>
</dbReference>
<dbReference type="PANTHER" id="PTHR43335">
    <property type="entry name" value="ABC TRANSPORTER, ATP-BINDING PROTEIN"/>
    <property type="match status" value="1"/>
</dbReference>
<dbReference type="SMART" id="SM00382">
    <property type="entry name" value="AAA"/>
    <property type="match status" value="1"/>
</dbReference>
<keyword evidence="8" id="KW-1185">Reference proteome</keyword>
<dbReference type="InterPro" id="IPR027417">
    <property type="entry name" value="P-loop_NTPase"/>
</dbReference>
<dbReference type="CDD" id="cd03268">
    <property type="entry name" value="ABC_BcrA_bacitracin_resist"/>
    <property type="match status" value="1"/>
</dbReference>